<sequence>MSSERKLLSVMKSRRKVWTHLELCDQLGVHICELARLVSAAKESGARIKGESGERLSGTSKLWLEQ</sequence>
<feature type="region of interest" description="Disordered" evidence="1">
    <location>
        <begin position="43"/>
        <end position="66"/>
    </location>
</feature>
<evidence type="ECO:0008006" key="4">
    <source>
        <dbReference type="Google" id="ProtNLM"/>
    </source>
</evidence>
<evidence type="ECO:0000313" key="3">
    <source>
        <dbReference type="Proteomes" id="UP000722957"/>
    </source>
</evidence>
<dbReference type="Proteomes" id="UP000722957">
    <property type="component" value="Unassembled WGS sequence"/>
</dbReference>
<gene>
    <name evidence="2" type="ORF">EAY07_12870</name>
</gene>
<evidence type="ECO:0000256" key="1">
    <source>
        <dbReference type="SAM" id="MobiDB-lite"/>
    </source>
</evidence>
<evidence type="ECO:0000313" key="2">
    <source>
        <dbReference type="EMBL" id="MBF4272913.1"/>
    </source>
</evidence>
<proteinExistence type="predicted"/>
<accession>A0A241NJZ8</accession>
<name>A0A241NJZ8_VIBAN</name>
<comment type="caution">
    <text evidence="2">The sequence shown here is derived from an EMBL/GenBank/DDBJ whole genome shotgun (WGS) entry which is preliminary data.</text>
</comment>
<organism evidence="2 3">
    <name type="scientific">Vibrio anguillarum</name>
    <name type="common">Listonella anguillarum</name>
    <dbReference type="NCBI Taxonomy" id="55601"/>
    <lineage>
        <taxon>Bacteria</taxon>
        <taxon>Pseudomonadati</taxon>
        <taxon>Pseudomonadota</taxon>
        <taxon>Gammaproteobacteria</taxon>
        <taxon>Vibrionales</taxon>
        <taxon>Vibrionaceae</taxon>
        <taxon>Vibrio</taxon>
    </lineage>
</organism>
<reference evidence="2 3" key="1">
    <citation type="journal article" date="2021" name="PeerJ">
        <title>Analysis of 44 Vibrio anguillarum genomes reveals high genetic diversity.</title>
        <authorList>
            <person name="Hansen M.J."/>
            <person name="Dalsgaard I."/>
        </authorList>
    </citation>
    <scope>NUCLEOTIDE SEQUENCE [LARGE SCALE GENOMIC DNA]</scope>
    <source>
        <strain evidence="2 3">17-16730-2A</strain>
    </source>
</reference>
<feature type="compositionally biased region" description="Basic and acidic residues" evidence="1">
    <location>
        <begin position="44"/>
        <end position="54"/>
    </location>
</feature>
<protein>
    <recommendedName>
        <fullName evidence="4">DNA-binding protein</fullName>
    </recommendedName>
</protein>
<dbReference type="AlphaFoldDB" id="A0A241NJZ8"/>
<dbReference type="EMBL" id="RDOM01000033">
    <property type="protein sequence ID" value="MBF4272913.1"/>
    <property type="molecule type" value="Genomic_DNA"/>
</dbReference>